<feature type="transmembrane region" description="Helical" evidence="1">
    <location>
        <begin position="154"/>
        <end position="174"/>
    </location>
</feature>
<proteinExistence type="predicted"/>
<keyword evidence="3" id="KW-1185">Reference proteome</keyword>
<evidence type="ECO:0000313" key="3">
    <source>
        <dbReference type="Proteomes" id="UP000325780"/>
    </source>
</evidence>
<organism evidence="2 3">
    <name type="scientific">Aspergillus avenaceus</name>
    <dbReference type="NCBI Taxonomy" id="36643"/>
    <lineage>
        <taxon>Eukaryota</taxon>
        <taxon>Fungi</taxon>
        <taxon>Dikarya</taxon>
        <taxon>Ascomycota</taxon>
        <taxon>Pezizomycotina</taxon>
        <taxon>Eurotiomycetes</taxon>
        <taxon>Eurotiomycetidae</taxon>
        <taxon>Eurotiales</taxon>
        <taxon>Aspergillaceae</taxon>
        <taxon>Aspergillus</taxon>
        <taxon>Aspergillus subgen. Circumdati</taxon>
    </lineage>
</organism>
<reference evidence="2 3" key="1">
    <citation type="submission" date="2019-04" db="EMBL/GenBank/DDBJ databases">
        <title>Friends and foes A comparative genomics study of 23 Aspergillus species from section Flavi.</title>
        <authorList>
            <consortium name="DOE Joint Genome Institute"/>
            <person name="Kjaerbolling I."/>
            <person name="Vesth T."/>
            <person name="Frisvad J.C."/>
            <person name="Nybo J.L."/>
            <person name="Theobald S."/>
            <person name="Kildgaard S."/>
            <person name="Isbrandt T."/>
            <person name="Kuo A."/>
            <person name="Sato A."/>
            <person name="Lyhne E.K."/>
            <person name="Kogle M.E."/>
            <person name="Wiebenga A."/>
            <person name="Kun R.S."/>
            <person name="Lubbers R.J."/>
            <person name="Makela M.R."/>
            <person name="Barry K."/>
            <person name="Chovatia M."/>
            <person name="Clum A."/>
            <person name="Daum C."/>
            <person name="Haridas S."/>
            <person name="He G."/>
            <person name="LaButti K."/>
            <person name="Lipzen A."/>
            <person name="Mondo S."/>
            <person name="Riley R."/>
            <person name="Salamov A."/>
            <person name="Simmons B.A."/>
            <person name="Magnuson J.K."/>
            <person name="Henrissat B."/>
            <person name="Mortensen U.H."/>
            <person name="Larsen T.O."/>
            <person name="Devries R.P."/>
            <person name="Grigoriev I.V."/>
            <person name="Machida M."/>
            <person name="Baker S.E."/>
            <person name="Andersen M.R."/>
        </authorList>
    </citation>
    <scope>NUCLEOTIDE SEQUENCE [LARGE SCALE GENOMIC DNA]</scope>
    <source>
        <strain evidence="2 3">IBT 18842</strain>
    </source>
</reference>
<protein>
    <recommendedName>
        <fullName evidence="4">Organic solute transporter Ostalpha-domain-containing protein</fullName>
    </recommendedName>
</protein>
<keyword evidence="1" id="KW-0812">Transmembrane</keyword>
<feature type="transmembrane region" description="Helical" evidence="1">
    <location>
        <begin position="195"/>
        <end position="214"/>
    </location>
</feature>
<dbReference type="PANTHER" id="PTHR35179">
    <property type="entry name" value="PROTEIN CBG02620"/>
    <property type="match status" value="1"/>
</dbReference>
<feature type="transmembrane region" description="Helical" evidence="1">
    <location>
        <begin position="72"/>
        <end position="91"/>
    </location>
</feature>
<evidence type="ECO:0000313" key="2">
    <source>
        <dbReference type="EMBL" id="KAE8147162.1"/>
    </source>
</evidence>
<sequence length="327" mass="36750">MVASVGDFKLVGLAAGFSLGFGFLTVWNAMKQTMGIEKPYKSPYVILIWIEILSNLTIGVLGWLVLEGIIPAIAPVLAALLLCWAVEIHCLMQIIINRVYVVVDHKGTVDKVKWATAALITAINIAVFCLWIPAHMSPPVNDTYVRINRYWDPISKVLICIVDAILNVWFLRVVRQRLVRQNGLKKYGPLVRFNARVMVASVLMDVLLIGLMFLPNPLVYIQFHPVTYIVKLNIEMEMASLIRTVATDGSLEGFDEATGHHLSPFRPPSLYHHDDPEADHESFAHVPSAEMQQHDFEPEDMKILKTTSVRVVSNARPFVHGRLKHQG</sequence>
<dbReference type="Proteomes" id="UP000325780">
    <property type="component" value="Unassembled WGS sequence"/>
</dbReference>
<feature type="transmembrane region" description="Helical" evidence="1">
    <location>
        <begin position="112"/>
        <end position="134"/>
    </location>
</feature>
<evidence type="ECO:0000256" key="1">
    <source>
        <dbReference type="SAM" id="Phobius"/>
    </source>
</evidence>
<dbReference type="EMBL" id="ML742222">
    <property type="protein sequence ID" value="KAE8147162.1"/>
    <property type="molecule type" value="Genomic_DNA"/>
</dbReference>
<dbReference type="PANTHER" id="PTHR35179:SF1">
    <property type="entry name" value="INTEGRAL MEMBRANE PROTEIN"/>
    <property type="match status" value="1"/>
</dbReference>
<keyword evidence="1" id="KW-0472">Membrane</keyword>
<accession>A0A5N6TLD9</accession>
<keyword evidence="1" id="KW-1133">Transmembrane helix</keyword>
<evidence type="ECO:0008006" key="4">
    <source>
        <dbReference type="Google" id="ProtNLM"/>
    </source>
</evidence>
<name>A0A5N6TLD9_ASPAV</name>
<feature type="transmembrane region" description="Helical" evidence="1">
    <location>
        <begin position="12"/>
        <end position="30"/>
    </location>
</feature>
<feature type="transmembrane region" description="Helical" evidence="1">
    <location>
        <begin position="42"/>
        <end position="66"/>
    </location>
</feature>
<dbReference type="OrthoDB" id="3205825at2759"/>
<gene>
    <name evidence="2" type="ORF">BDV25DRAFT_169365</name>
</gene>
<dbReference type="AlphaFoldDB" id="A0A5N6TLD9"/>